<dbReference type="KEGG" id="peg:E5R92_07125"/>
<protein>
    <submittedName>
        <fullName evidence="1">Uncharacterized protein</fullName>
    </submittedName>
</protein>
<name>A0A6H1Q427_9PROT</name>
<reference evidence="1 2" key="1">
    <citation type="journal article" date="2020" name="Nat. Microbiol.">
        <title>Lysogenic host-virus interactions in SAR11 marine bacteria.</title>
        <authorList>
            <person name="Morris R.M."/>
            <person name="Cain K.R."/>
            <person name="Hvorecny K.L."/>
            <person name="Kollman J.M."/>
        </authorList>
    </citation>
    <scope>NUCLEOTIDE SEQUENCE [LARGE SCALE GENOMIC DNA]</scope>
    <source>
        <strain evidence="1 2">NP1</strain>
    </source>
</reference>
<gene>
    <name evidence="1" type="ORF">E5R92_07125</name>
</gene>
<proteinExistence type="predicted"/>
<dbReference type="Proteomes" id="UP000501094">
    <property type="component" value="Chromosome"/>
</dbReference>
<dbReference type="AlphaFoldDB" id="A0A6H1Q427"/>
<accession>A0A6H1Q427</accession>
<evidence type="ECO:0000313" key="2">
    <source>
        <dbReference type="Proteomes" id="UP000501094"/>
    </source>
</evidence>
<evidence type="ECO:0000313" key="1">
    <source>
        <dbReference type="EMBL" id="QIZ21551.1"/>
    </source>
</evidence>
<dbReference type="EMBL" id="CP038852">
    <property type="protein sequence ID" value="QIZ21551.1"/>
    <property type="molecule type" value="Genomic_DNA"/>
</dbReference>
<keyword evidence="2" id="KW-1185">Reference proteome</keyword>
<dbReference type="RefSeq" id="WP_168607408.1">
    <property type="nucleotide sequence ID" value="NZ_CP038852.1"/>
</dbReference>
<organism evidence="1 2">
    <name type="scientific">Candidatus Pelagibacter giovannonii</name>
    <dbReference type="NCBI Taxonomy" id="2563896"/>
    <lineage>
        <taxon>Bacteria</taxon>
        <taxon>Pseudomonadati</taxon>
        <taxon>Pseudomonadota</taxon>
        <taxon>Alphaproteobacteria</taxon>
        <taxon>Candidatus Pelagibacterales</taxon>
        <taxon>Candidatus Pelagibacteraceae</taxon>
        <taxon>Candidatus Pelagibacter</taxon>
    </lineage>
</organism>
<sequence>MSDFDTAATAAPAKERPDLGAAFIATNKKSPSSYDMSGTIVVDGVKHRFGAYQQKASGKGKMPEGTTFYTFYRVEPAEDANDATAFNPAELEA</sequence>